<dbReference type="InterPro" id="IPR036388">
    <property type="entry name" value="WH-like_DNA-bd_sf"/>
</dbReference>
<dbReference type="Gene3D" id="3.30.1050.10">
    <property type="entry name" value="SCP2 sterol-binding domain"/>
    <property type="match status" value="1"/>
</dbReference>
<evidence type="ECO:0000313" key="6">
    <source>
        <dbReference type="Proteomes" id="UP000526734"/>
    </source>
</evidence>
<dbReference type="Pfam" id="PF01638">
    <property type="entry name" value="HxlR"/>
    <property type="match status" value="1"/>
</dbReference>
<dbReference type="PANTHER" id="PTHR33204">
    <property type="entry name" value="TRANSCRIPTIONAL REGULATOR, MARR FAMILY"/>
    <property type="match status" value="1"/>
</dbReference>
<reference evidence="5 6" key="1">
    <citation type="submission" date="2020-08" db="EMBL/GenBank/DDBJ databases">
        <title>Amycolatopsis sp. nov. DR6-1 isolated from Dendrobium heterocarpum.</title>
        <authorList>
            <person name="Tedsree N."/>
            <person name="Kuncharoen N."/>
            <person name="Likhitwitayawuid K."/>
            <person name="Tanasupawat S."/>
        </authorList>
    </citation>
    <scope>NUCLEOTIDE SEQUENCE [LARGE SCALE GENOMIC DNA]</scope>
    <source>
        <strain evidence="5 6">DR6-1</strain>
    </source>
</reference>
<dbReference type="PROSITE" id="PS51118">
    <property type="entry name" value="HTH_HXLR"/>
    <property type="match status" value="1"/>
</dbReference>
<proteinExistence type="predicted"/>
<keyword evidence="2" id="KW-0238">DNA-binding</keyword>
<dbReference type="PANTHER" id="PTHR33204:SF18">
    <property type="entry name" value="TRANSCRIPTIONAL REGULATORY PROTEIN"/>
    <property type="match status" value="1"/>
</dbReference>
<gene>
    <name evidence="5" type="ORF">H4281_34635</name>
</gene>
<feature type="domain" description="HTH hxlR-type" evidence="4">
    <location>
        <begin position="15"/>
        <end position="110"/>
    </location>
</feature>
<dbReference type="RefSeq" id="WP_182895079.1">
    <property type="nucleotide sequence ID" value="NZ_JACGZW010000013.1"/>
</dbReference>
<dbReference type="InterPro" id="IPR003033">
    <property type="entry name" value="SCP2_sterol-bd_dom"/>
</dbReference>
<dbReference type="AlphaFoldDB" id="A0A7W3W3N8"/>
<keyword evidence="6" id="KW-1185">Reference proteome</keyword>
<dbReference type="Gene3D" id="1.10.10.10">
    <property type="entry name" value="Winged helix-like DNA-binding domain superfamily/Winged helix DNA-binding domain"/>
    <property type="match status" value="1"/>
</dbReference>
<dbReference type="InterPro" id="IPR036527">
    <property type="entry name" value="SCP2_sterol-bd_dom_sf"/>
</dbReference>
<accession>A0A7W3W3N8</accession>
<name>A0A7W3W3N8_9PSEU</name>
<dbReference type="GO" id="GO:0003677">
    <property type="term" value="F:DNA binding"/>
    <property type="evidence" value="ECO:0007669"/>
    <property type="project" value="UniProtKB-KW"/>
</dbReference>
<evidence type="ECO:0000256" key="2">
    <source>
        <dbReference type="ARBA" id="ARBA00023125"/>
    </source>
</evidence>
<organism evidence="5 6">
    <name type="scientific">Amycolatopsis dendrobii</name>
    <dbReference type="NCBI Taxonomy" id="2760662"/>
    <lineage>
        <taxon>Bacteria</taxon>
        <taxon>Bacillati</taxon>
        <taxon>Actinomycetota</taxon>
        <taxon>Actinomycetes</taxon>
        <taxon>Pseudonocardiales</taxon>
        <taxon>Pseudonocardiaceae</taxon>
        <taxon>Amycolatopsis</taxon>
    </lineage>
</organism>
<dbReference type="SUPFAM" id="SSF46785">
    <property type="entry name" value="Winged helix' DNA-binding domain"/>
    <property type="match status" value="1"/>
</dbReference>
<dbReference type="InterPro" id="IPR002577">
    <property type="entry name" value="HTH_HxlR"/>
</dbReference>
<dbReference type="InterPro" id="IPR036390">
    <property type="entry name" value="WH_DNA-bd_sf"/>
</dbReference>
<sequence length="231" mass="24957">MTTTARGERQYRQYCGLAAALDTVGERWTLLIVRELLLGPRRYTELLADLPGIGTNLLADRLKKLGAAGIVERSATGTGHAYRLGPLGEQLREPVLALSKWGIGLLGEPSADMVTRPHWALLAVQSMADASRLPAVAETYEFQVDDETFHLTVDRGALTTARGPADAPALSIRTDATTFVRIGAGALGPFEALATGKLTFSGDPDAVVRCSTVLGLMARPEQMVRERLRRF</sequence>
<protein>
    <submittedName>
        <fullName evidence="5">Transcriptional regulator</fullName>
    </submittedName>
</protein>
<dbReference type="EMBL" id="JACGZW010000013">
    <property type="protein sequence ID" value="MBB1158311.1"/>
    <property type="molecule type" value="Genomic_DNA"/>
</dbReference>
<comment type="caution">
    <text evidence="5">The sequence shown here is derived from an EMBL/GenBank/DDBJ whole genome shotgun (WGS) entry which is preliminary data.</text>
</comment>
<evidence type="ECO:0000313" key="5">
    <source>
        <dbReference type="EMBL" id="MBB1158311.1"/>
    </source>
</evidence>
<dbReference type="Pfam" id="PF02036">
    <property type="entry name" value="SCP2"/>
    <property type="match status" value="1"/>
</dbReference>
<evidence type="ECO:0000259" key="4">
    <source>
        <dbReference type="PROSITE" id="PS51118"/>
    </source>
</evidence>
<evidence type="ECO:0000256" key="3">
    <source>
        <dbReference type="ARBA" id="ARBA00023163"/>
    </source>
</evidence>
<dbReference type="Proteomes" id="UP000526734">
    <property type="component" value="Unassembled WGS sequence"/>
</dbReference>
<evidence type="ECO:0000256" key="1">
    <source>
        <dbReference type="ARBA" id="ARBA00023015"/>
    </source>
</evidence>
<keyword evidence="3" id="KW-0804">Transcription</keyword>
<dbReference type="SUPFAM" id="SSF55718">
    <property type="entry name" value="SCP-like"/>
    <property type="match status" value="1"/>
</dbReference>
<keyword evidence="1" id="KW-0805">Transcription regulation</keyword>